<evidence type="ECO:0000313" key="2">
    <source>
        <dbReference type="Proteomes" id="UP000254863"/>
    </source>
</evidence>
<sequence>MPYPITRDPTYSAEELDRLETFFTQFDFDIRLVRH</sequence>
<keyword evidence="1" id="KW-0670">Pyruvate</keyword>
<keyword evidence="1" id="KW-0456">Lyase</keyword>
<accession>A0A7H4N8N8</accession>
<protein>
    <submittedName>
        <fullName evidence="1">Pyruvate formate-lyase activating enzyme</fullName>
    </submittedName>
</protein>
<proteinExistence type="predicted"/>
<dbReference type="AlphaFoldDB" id="A0A7H4N8N8"/>
<name>A0A7H4N8N8_9ENTR</name>
<gene>
    <name evidence="1" type="ORF">NCTC11685_03443</name>
</gene>
<evidence type="ECO:0000313" key="1">
    <source>
        <dbReference type="EMBL" id="STV83402.1"/>
    </source>
</evidence>
<dbReference type="Proteomes" id="UP000254863">
    <property type="component" value="Unassembled WGS sequence"/>
</dbReference>
<reference evidence="1 2" key="1">
    <citation type="submission" date="2018-06" db="EMBL/GenBank/DDBJ databases">
        <authorList>
            <consortium name="Pathogen Informatics"/>
            <person name="Doyle S."/>
        </authorList>
    </citation>
    <scope>NUCLEOTIDE SEQUENCE [LARGE SCALE GENOMIC DNA]</scope>
    <source>
        <strain evidence="1 2">NCTC11685</strain>
    </source>
</reference>
<dbReference type="EMBL" id="UGMS01000001">
    <property type="protein sequence ID" value="STV83402.1"/>
    <property type="molecule type" value="Genomic_DNA"/>
</dbReference>
<comment type="caution">
    <text evidence="1">The sequence shown here is derived from an EMBL/GenBank/DDBJ whole genome shotgun (WGS) entry which is preliminary data.</text>
</comment>
<organism evidence="1 2">
    <name type="scientific">Klebsiella michiganensis</name>
    <dbReference type="NCBI Taxonomy" id="1134687"/>
    <lineage>
        <taxon>Bacteria</taxon>
        <taxon>Pseudomonadati</taxon>
        <taxon>Pseudomonadota</taxon>
        <taxon>Gammaproteobacteria</taxon>
        <taxon>Enterobacterales</taxon>
        <taxon>Enterobacteriaceae</taxon>
        <taxon>Klebsiella/Raoultella group</taxon>
        <taxon>Klebsiella</taxon>
    </lineage>
</organism>
<dbReference type="GO" id="GO:0016829">
    <property type="term" value="F:lyase activity"/>
    <property type="evidence" value="ECO:0007669"/>
    <property type="project" value="UniProtKB-KW"/>
</dbReference>